<dbReference type="AlphaFoldDB" id="A0A383VFT1"/>
<evidence type="ECO:0000313" key="11">
    <source>
        <dbReference type="Proteomes" id="UP000256970"/>
    </source>
</evidence>
<proteinExistence type="inferred from homology"/>
<dbReference type="Proteomes" id="UP000256970">
    <property type="component" value="Unassembled WGS sequence"/>
</dbReference>
<feature type="compositionally biased region" description="Gly residues" evidence="8">
    <location>
        <begin position="436"/>
        <end position="449"/>
    </location>
</feature>
<dbReference type="SUPFAM" id="SSF82171">
    <property type="entry name" value="DPP6 N-terminal domain-like"/>
    <property type="match status" value="1"/>
</dbReference>
<keyword evidence="7" id="KW-0648">Protein biosynthesis</keyword>
<dbReference type="Pfam" id="PF08662">
    <property type="entry name" value="eIF2A"/>
    <property type="match status" value="1"/>
</dbReference>
<dbReference type="GO" id="GO:0006417">
    <property type="term" value="P:regulation of translation"/>
    <property type="evidence" value="ECO:0007669"/>
    <property type="project" value="UniProtKB-KW"/>
</dbReference>
<feature type="region of interest" description="Disordered" evidence="8">
    <location>
        <begin position="488"/>
        <end position="564"/>
    </location>
</feature>
<reference evidence="10 11" key="1">
    <citation type="submission" date="2016-10" db="EMBL/GenBank/DDBJ databases">
        <authorList>
            <person name="Cai Z."/>
        </authorList>
    </citation>
    <scope>NUCLEOTIDE SEQUENCE [LARGE SCALE GENOMIC DNA]</scope>
</reference>
<dbReference type="GO" id="GO:0000049">
    <property type="term" value="F:tRNA binding"/>
    <property type="evidence" value="ECO:0007669"/>
    <property type="project" value="TreeGrafter"/>
</dbReference>
<dbReference type="GO" id="GO:0003729">
    <property type="term" value="F:mRNA binding"/>
    <property type="evidence" value="ECO:0007669"/>
    <property type="project" value="TreeGrafter"/>
</dbReference>
<evidence type="ECO:0000256" key="1">
    <source>
        <dbReference type="ARBA" id="ARBA00009573"/>
    </source>
</evidence>
<evidence type="ECO:0000259" key="9">
    <source>
        <dbReference type="Pfam" id="PF08662"/>
    </source>
</evidence>
<feature type="region of interest" description="Disordered" evidence="8">
    <location>
        <begin position="576"/>
        <end position="597"/>
    </location>
</feature>
<dbReference type="Gene3D" id="2.130.10.10">
    <property type="entry name" value="YVTN repeat-like/Quinoprotein amine dehydrogenase"/>
    <property type="match status" value="1"/>
</dbReference>
<feature type="compositionally biased region" description="Polar residues" evidence="8">
    <location>
        <begin position="491"/>
        <end position="505"/>
    </location>
</feature>
<dbReference type="PANTHER" id="PTHR13227">
    <property type="entry name" value="EUKARYOTIC TRANSLATION INITIATION FACTOR 2A"/>
    <property type="match status" value="1"/>
</dbReference>
<feature type="compositionally biased region" description="Basic residues" evidence="8">
    <location>
        <begin position="522"/>
        <end position="532"/>
    </location>
</feature>
<evidence type="ECO:0000256" key="6">
    <source>
        <dbReference type="ARBA" id="ARBA00022845"/>
    </source>
</evidence>
<gene>
    <name evidence="10" type="ORF">BQ4739_LOCUS4919</name>
</gene>
<evidence type="ECO:0000256" key="2">
    <source>
        <dbReference type="ARBA" id="ARBA00013819"/>
    </source>
</evidence>
<evidence type="ECO:0000256" key="3">
    <source>
        <dbReference type="ARBA" id="ARBA00022540"/>
    </source>
</evidence>
<comment type="similarity">
    <text evidence="1">Belongs to the WD repeat EIF2A family.</text>
</comment>
<feature type="domain" description="Translation initiation factor beta propellor-like" evidence="9">
    <location>
        <begin position="213"/>
        <end position="411"/>
    </location>
</feature>
<evidence type="ECO:0000256" key="5">
    <source>
        <dbReference type="ARBA" id="ARBA00022737"/>
    </source>
</evidence>
<dbReference type="InterPro" id="IPR015943">
    <property type="entry name" value="WD40/YVTN_repeat-like_dom_sf"/>
</dbReference>
<keyword evidence="3" id="KW-0396">Initiation factor</keyword>
<dbReference type="PANTHER" id="PTHR13227:SF0">
    <property type="entry name" value="EUKARYOTIC TRANSLATION INITIATION FACTOR 2A"/>
    <property type="match status" value="1"/>
</dbReference>
<dbReference type="InterPro" id="IPR013979">
    <property type="entry name" value="TIF_beta_prop-like"/>
</dbReference>
<evidence type="ECO:0000256" key="8">
    <source>
        <dbReference type="SAM" id="MobiDB-lite"/>
    </source>
</evidence>
<dbReference type="GO" id="GO:0003743">
    <property type="term" value="F:translation initiation factor activity"/>
    <property type="evidence" value="ECO:0007669"/>
    <property type="project" value="UniProtKB-KW"/>
</dbReference>
<dbReference type="STRING" id="3088.A0A383VFT1"/>
<organism evidence="10 11">
    <name type="scientific">Tetradesmus obliquus</name>
    <name type="common">Green alga</name>
    <name type="synonym">Acutodesmus obliquus</name>
    <dbReference type="NCBI Taxonomy" id="3088"/>
    <lineage>
        <taxon>Eukaryota</taxon>
        <taxon>Viridiplantae</taxon>
        <taxon>Chlorophyta</taxon>
        <taxon>core chlorophytes</taxon>
        <taxon>Chlorophyceae</taxon>
        <taxon>CS clade</taxon>
        <taxon>Sphaeropleales</taxon>
        <taxon>Scenedesmaceae</taxon>
        <taxon>Tetradesmus</taxon>
    </lineage>
</organism>
<keyword evidence="5" id="KW-0677">Repeat</keyword>
<sequence>MAAALQLLVRTPETASVLTGLPELSAAQSGVSSLPAKSAVPSPDGTKLAAVTDAGVDIISLSNGAKLLSLAVPGVVLLDWSKTGAFLTTAQRPSKQEDGQPAKNIKAWDTATGSVVLELGAKSVNKEAWPLLQWGAGDEAAFHGVTNTVHQYSRASGFKTAKKIPIKGASSFQPCPAPGKQLLAAFIAEAKGQPAVATVVDCSGEQPVTISRKSFYRATGASMMWNAPGTAVLFMATCETDATNQSYYGESKLHYLPAEMSRADEACAVAMPKEGPVHDVQWSPAGDYFVVVAGFMPAKVMLLDNRCKPVYDLGSGPYSTARWNPFGRFLAIAGFGNLPGDIVFYNKLSKGVCKQMGATRSASSVSAAWSPCGRYFMTATTAPRLRVDNNVRVFNYVGDKVCERPFETLLEAAWLPPPPGTTYEDRPASPERLAAGGKGGGAAAAGGGSAAASKPAAAYRPPGMRSLQSHLQAGAAAINSGGSGPTFSLAYDSSSKPGRISQSTGKPMPPGAEFVTKAASKNAKKRANKKAKAGGEGAADGAEDAEDEPAAAAAGQGSSSNAAAGVAGVTEQLAGASVSGAAAAGGDADAAQKRVRALQKKLRQIQQLKERRDTEGPSALEPEQLQKIEAEASVIAEIEELGGTA</sequence>
<evidence type="ECO:0000256" key="7">
    <source>
        <dbReference type="ARBA" id="ARBA00022917"/>
    </source>
</evidence>
<dbReference type="InterPro" id="IPR011387">
    <property type="entry name" value="TIF2A"/>
</dbReference>
<accession>A0A383VFT1</accession>
<evidence type="ECO:0000313" key="10">
    <source>
        <dbReference type="EMBL" id="SZX64408.1"/>
    </source>
</evidence>
<evidence type="ECO:0000256" key="4">
    <source>
        <dbReference type="ARBA" id="ARBA00022574"/>
    </source>
</evidence>
<keyword evidence="11" id="KW-1185">Reference proteome</keyword>
<feature type="region of interest" description="Disordered" evidence="8">
    <location>
        <begin position="417"/>
        <end position="462"/>
    </location>
</feature>
<keyword evidence="4" id="KW-0853">WD repeat</keyword>
<dbReference type="GO" id="GO:0022627">
    <property type="term" value="C:cytosolic small ribosomal subunit"/>
    <property type="evidence" value="ECO:0007669"/>
    <property type="project" value="TreeGrafter"/>
</dbReference>
<protein>
    <recommendedName>
        <fullName evidence="2">Eukaryotic translation initiation factor 2A</fullName>
    </recommendedName>
</protein>
<dbReference type="EMBL" id="FNXT01000410">
    <property type="protein sequence ID" value="SZX64408.1"/>
    <property type="molecule type" value="Genomic_DNA"/>
</dbReference>
<feature type="compositionally biased region" description="Low complexity" evidence="8">
    <location>
        <begin position="550"/>
        <end position="564"/>
    </location>
</feature>
<name>A0A383VFT1_TETOB</name>
<feature type="compositionally biased region" description="Low complexity" evidence="8">
    <location>
        <begin position="576"/>
        <end position="589"/>
    </location>
</feature>
<keyword evidence="6" id="KW-0810">Translation regulation</keyword>
<dbReference type="GO" id="GO:0043022">
    <property type="term" value="F:ribosome binding"/>
    <property type="evidence" value="ECO:0007669"/>
    <property type="project" value="TreeGrafter"/>
</dbReference>